<evidence type="ECO:0000313" key="3">
    <source>
        <dbReference type="Proteomes" id="UP001177670"/>
    </source>
</evidence>
<evidence type="ECO:0000313" key="2">
    <source>
        <dbReference type="EMBL" id="KAK1129532.1"/>
    </source>
</evidence>
<dbReference type="EMBL" id="JAHYIQ010000008">
    <property type="protein sequence ID" value="KAK1129532.1"/>
    <property type="molecule type" value="Genomic_DNA"/>
</dbReference>
<comment type="caution">
    <text evidence="2">The sequence shown here is derived from an EMBL/GenBank/DDBJ whole genome shotgun (WGS) entry which is preliminary data.</text>
</comment>
<organism evidence="2 3">
    <name type="scientific">Melipona bicolor</name>
    <dbReference type="NCBI Taxonomy" id="60889"/>
    <lineage>
        <taxon>Eukaryota</taxon>
        <taxon>Metazoa</taxon>
        <taxon>Ecdysozoa</taxon>
        <taxon>Arthropoda</taxon>
        <taxon>Hexapoda</taxon>
        <taxon>Insecta</taxon>
        <taxon>Pterygota</taxon>
        <taxon>Neoptera</taxon>
        <taxon>Endopterygota</taxon>
        <taxon>Hymenoptera</taxon>
        <taxon>Apocrita</taxon>
        <taxon>Aculeata</taxon>
        <taxon>Apoidea</taxon>
        <taxon>Anthophila</taxon>
        <taxon>Apidae</taxon>
        <taxon>Melipona</taxon>
    </lineage>
</organism>
<proteinExistence type="predicted"/>
<dbReference type="AlphaFoldDB" id="A0AA40G200"/>
<feature type="compositionally biased region" description="Basic and acidic residues" evidence="1">
    <location>
        <begin position="53"/>
        <end position="76"/>
    </location>
</feature>
<reference evidence="2" key="1">
    <citation type="submission" date="2021-10" db="EMBL/GenBank/DDBJ databases">
        <title>Melipona bicolor Genome sequencing and assembly.</title>
        <authorList>
            <person name="Araujo N.S."/>
            <person name="Arias M.C."/>
        </authorList>
    </citation>
    <scope>NUCLEOTIDE SEQUENCE</scope>
    <source>
        <strain evidence="2">USP_2M_L1-L4_2017</strain>
        <tissue evidence="2">Whole body</tissue>
    </source>
</reference>
<feature type="compositionally biased region" description="Basic and acidic residues" evidence="1">
    <location>
        <begin position="9"/>
        <end position="25"/>
    </location>
</feature>
<feature type="compositionally biased region" description="Basic and acidic residues" evidence="1">
    <location>
        <begin position="34"/>
        <end position="44"/>
    </location>
</feature>
<sequence length="76" mass="8819">MVASRKKKGSVERSNKQTDDGEKHFFGRTAVAEQRPKDTKEEFLGAHVASKRKREEGTEEKKKEEPRLMQEADYTH</sequence>
<keyword evidence="3" id="KW-1185">Reference proteome</keyword>
<protein>
    <submittedName>
        <fullName evidence="2">Uncharacterized protein</fullName>
    </submittedName>
</protein>
<dbReference type="Proteomes" id="UP001177670">
    <property type="component" value="Unassembled WGS sequence"/>
</dbReference>
<evidence type="ECO:0000256" key="1">
    <source>
        <dbReference type="SAM" id="MobiDB-lite"/>
    </source>
</evidence>
<gene>
    <name evidence="2" type="ORF">K0M31_019254</name>
</gene>
<feature type="region of interest" description="Disordered" evidence="1">
    <location>
        <begin position="1"/>
        <end position="76"/>
    </location>
</feature>
<accession>A0AA40G200</accession>
<name>A0AA40G200_9HYME</name>
<feature type="non-terminal residue" evidence="2">
    <location>
        <position position="76"/>
    </location>
</feature>